<dbReference type="InterPro" id="IPR010098">
    <property type="entry name" value="PFL2/GDeHydtase_fam"/>
</dbReference>
<feature type="domain" description="PFL" evidence="5">
    <location>
        <begin position="6"/>
        <end position="670"/>
    </location>
</feature>
<dbReference type="InterPro" id="IPR004184">
    <property type="entry name" value="PFL_dom"/>
</dbReference>
<evidence type="ECO:0000259" key="5">
    <source>
        <dbReference type="PROSITE" id="PS51554"/>
    </source>
</evidence>
<organism evidence="6 7">
    <name type="scientific">Pelotomaculum schinkii</name>
    <dbReference type="NCBI Taxonomy" id="78350"/>
    <lineage>
        <taxon>Bacteria</taxon>
        <taxon>Bacillati</taxon>
        <taxon>Bacillota</taxon>
        <taxon>Clostridia</taxon>
        <taxon>Eubacteriales</taxon>
        <taxon>Desulfotomaculaceae</taxon>
        <taxon>Pelotomaculum</taxon>
    </lineage>
</organism>
<accession>A0A4Y7RH13</accession>
<reference evidence="6 7" key="1">
    <citation type="journal article" date="2018" name="Environ. Microbiol.">
        <title>Novel energy conservation strategies and behaviour of Pelotomaculum schinkii driving syntrophic propionate catabolism.</title>
        <authorList>
            <person name="Hidalgo-Ahumada C.A.P."/>
            <person name="Nobu M.K."/>
            <person name="Narihiro T."/>
            <person name="Tamaki H."/>
            <person name="Liu W.T."/>
            <person name="Kamagata Y."/>
            <person name="Stams A.J.M."/>
            <person name="Imachi H."/>
            <person name="Sousa D.Z."/>
        </authorList>
    </citation>
    <scope>NUCLEOTIDE SEQUENCE [LARGE SCALE GENOMIC DNA]</scope>
    <source>
        <strain evidence="6 7">HH</strain>
    </source>
</reference>
<feature type="modified residue" description="Glycine radical" evidence="3">
    <location>
        <position position="773"/>
    </location>
</feature>
<dbReference type="PROSITE" id="PS51149">
    <property type="entry name" value="GLY_RADICAL_2"/>
    <property type="match status" value="1"/>
</dbReference>
<proteinExistence type="predicted"/>
<evidence type="ECO:0000313" key="6">
    <source>
        <dbReference type="EMBL" id="TEB08106.1"/>
    </source>
</evidence>
<keyword evidence="7" id="KW-1185">Reference proteome</keyword>
<dbReference type="Proteomes" id="UP000298324">
    <property type="component" value="Unassembled WGS sequence"/>
</dbReference>
<dbReference type="PROSITE" id="PS00850">
    <property type="entry name" value="GLY_RADICAL_1"/>
    <property type="match status" value="1"/>
</dbReference>
<dbReference type="NCBIfam" id="TIGR01774">
    <property type="entry name" value="PFL2-3"/>
    <property type="match status" value="1"/>
</dbReference>
<dbReference type="EMBL" id="QFGA01000001">
    <property type="protein sequence ID" value="TEB08106.1"/>
    <property type="molecule type" value="Genomic_DNA"/>
</dbReference>
<dbReference type="PROSITE" id="PS51554">
    <property type="entry name" value="PFL"/>
    <property type="match status" value="1"/>
</dbReference>
<evidence type="ECO:0000259" key="4">
    <source>
        <dbReference type="PROSITE" id="PS51149"/>
    </source>
</evidence>
<dbReference type="CDD" id="cd01677">
    <property type="entry name" value="PFL2_DhaB_BssA"/>
    <property type="match status" value="1"/>
</dbReference>
<evidence type="ECO:0000256" key="2">
    <source>
        <dbReference type="ARBA" id="ARBA00023239"/>
    </source>
</evidence>
<evidence type="ECO:0000256" key="1">
    <source>
        <dbReference type="ARBA" id="ARBA00022818"/>
    </source>
</evidence>
<dbReference type="PANTHER" id="PTHR43641">
    <property type="entry name" value="FORMATE ACETYLTRANSFERASE 3-RELATED"/>
    <property type="match status" value="1"/>
</dbReference>
<dbReference type="InterPro" id="IPR001150">
    <property type="entry name" value="Gly_radical"/>
</dbReference>
<dbReference type="InterPro" id="IPR019777">
    <property type="entry name" value="Form_AcTrfase_GR_CS"/>
</dbReference>
<dbReference type="Pfam" id="PF02901">
    <property type="entry name" value="PFL-like"/>
    <property type="match status" value="1"/>
</dbReference>
<dbReference type="GO" id="GO:0043722">
    <property type="term" value="F:4-hydroxyphenylacetate decarboxylase activity"/>
    <property type="evidence" value="ECO:0007669"/>
    <property type="project" value="UniProtKB-EC"/>
</dbReference>
<dbReference type="PANTHER" id="PTHR43641:SF2">
    <property type="entry name" value="DEHYDRATASE YBIW-RELATED"/>
    <property type="match status" value="1"/>
</dbReference>
<evidence type="ECO:0000313" key="7">
    <source>
        <dbReference type="Proteomes" id="UP000298324"/>
    </source>
</evidence>
<dbReference type="InterPro" id="IPR051215">
    <property type="entry name" value="GRE"/>
</dbReference>
<dbReference type="Gene3D" id="3.20.70.20">
    <property type="match status" value="1"/>
</dbReference>
<dbReference type="SUPFAM" id="SSF51998">
    <property type="entry name" value="PFL-like glycyl radical enzymes"/>
    <property type="match status" value="1"/>
</dbReference>
<evidence type="ECO:0000256" key="3">
    <source>
        <dbReference type="PROSITE-ProRule" id="PRU00493"/>
    </source>
</evidence>
<dbReference type="RefSeq" id="WP_243123986.1">
    <property type="nucleotide sequence ID" value="NZ_QFGA01000001.1"/>
</dbReference>
<dbReference type="AlphaFoldDB" id="A0A4Y7RH13"/>
<sequence>MNGITERVHRLQEKYLATAPAIDAERAVIITRSYQETEGEPMIMRRAKAMKKLLNEMTIWIADDELIVGNQAKVARSAPVFPEFSYDWIIEEMNNEPFEEGTADRFLIDEETKQILRGLYEYWKGKKVNDLVLNMLPEESKKAIETSGVFAFGIPEVAIAGVGHYSPNYKTILEKGFSGVKKDALKQLEQLGIPRDGRDIEKYHFWNAIIMVCDAVADFAKRYANLARELADKETNKTRKIELLQIASNCDWVPENPARTFWEACQSVWFLQLVLQLESSGHSISPGRFDQYMYPYYQKDIAAGNITKDGAQELIECLWIKLSEINKIRPSGPIKGSAGYPMFQNLCVGGQTRDGRDATNELSYMCLDATMNVKLHQPSISVRIWNGTPDELWFKSIEVTKQGLGMPAFHNDEVIIPALLNRGRELEDARDYAIVGCVEPGCQGFEYGWSGGTGDAPFFSLPACLELAINNGVNMLTGVKSGPATGDLASFSSFDEVKEAYVKQIQYFVDHFAVITNVGDLAHMQLVPLPILSCAMEPCVNRGVDVTAGGAKYNCTGTAGVGVSNVADALSAIKKFVFDEKKYSGAVLLSALRSNWEGQEALRNEIITSAPSYGNNDAYVDDLARWAAGVYCKLTEECSGPRGPYSPGFYPVVAHIYMGYWRAASLDGRRAGEPLADGISPVHGKDKNGPTAILNSAAAVDHLINSNGTLLNLKFHPTAVEGDSGTRNLISAIKTFFDNKGLHLQFNVVSSKTLRDAQKNPDKYRGLVVRVAGYSALFVGLDPAIQEDIIERTEYTELV</sequence>
<keyword evidence="2 6" id="KW-0456">Lyase</keyword>
<protein>
    <submittedName>
        <fullName evidence="6">4-hydroxyphenylacetate decarboxylase large subunit</fullName>
        <ecNumber evidence="6">4.1.1.83</ecNumber>
    </submittedName>
</protein>
<name>A0A4Y7RH13_9FIRM</name>
<comment type="caution">
    <text evidence="6">The sequence shown here is derived from an EMBL/GenBank/DDBJ whole genome shotgun (WGS) entry which is preliminary data.</text>
</comment>
<gene>
    <name evidence="6" type="primary">csdB</name>
    <name evidence="6" type="ORF">Psch_01661</name>
</gene>
<keyword evidence="1 3" id="KW-0556">Organic radical</keyword>
<dbReference type="GO" id="GO:0005829">
    <property type="term" value="C:cytosol"/>
    <property type="evidence" value="ECO:0007669"/>
    <property type="project" value="TreeGrafter"/>
</dbReference>
<dbReference type="EC" id="4.1.1.83" evidence="6"/>
<dbReference type="Pfam" id="PF01228">
    <property type="entry name" value="Gly_radical"/>
    <property type="match status" value="1"/>
</dbReference>
<feature type="domain" description="Glycine radical" evidence="4">
    <location>
        <begin position="677"/>
        <end position="798"/>
    </location>
</feature>